<organism evidence="1 2">
    <name type="scientific">Marchantia polymorpha</name>
    <name type="common">Common liverwort</name>
    <name type="synonym">Marchantia aquatica</name>
    <dbReference type="NCBI Taxonomy" id="3197"/>
    <lineage>
        <taxon>Eukaryota</taxon>
        <taxon>Viridiplantae</taxon>
        <taxon>Streptophyta</taxon>
        <taxon>Embryophyta</taxon>
        <taxon>Marchantiophyta</taxon>
        <taxon>Marchantiopsida</taxon>
        <taxon>Marchantiidae</taxon>
        <taxon>Marchantiales</taxon>
        <taxon>Marchantiaceae</taxon>
        <taxon>Marchantia</taxon>
    </lineage>
</organism>
<keyword evidence="2" id="KW-1185">Reference proteome</keyword>
<protein>
    <submittedName>
        <fullName evidence="1">Uncharacterized protein</fullName>
    </submittedName>
</protein>
<dbReference type="AlphaFoldDB" id="A0A2R6XGP4"/>
<gene>
    <name evidence="1" type="ORF">MARPO_0015s0094</name>
</gene>
<evidence type="ECO:0000313" key="1">
    <source>
        <dbReference type="EMBL" id="PTQ45290.1"/>
    </source>
</evidence>
<evidence type="ECO:0000313" key="2">
    <source>
        <dbReference type="Proteomes" id="UP000244005"/>
    </source>
</evidence>
<name>A0A2R6XGP4_MARPO</name>
<proteinExistence type="predicted"/>
<dbReference type="EMBL" id="KZ772687">
    <property type="protein sequence ID" value="PTQ45290.1"/>
    <property type="molecule type" value="Genomic_DNA"/>
</dbReference>
<dbReference type="Proteomes" id="UP000244005">
    <property type="component" value="Unassembled WGS sequence"/>
</dbReference>
<reference evidence="2" key="1">
    <citation type="journal article" date="2017" name="Cell">
        <title>Insights into land plant evolution garnered from the Marchantia polymorpha genome.</title>
        <authorList>
            <person name="Bowman J.L."/>
            <person name="Kohchi T."/>
            <person name="Yamato K.T."/>
            <person name="Jenkins J."/>
            <person name="Shu S."/>
            <person name="Ishizaki K."/>
            <person name="Yamaoka S."/>
            <person name="Nishihama R."/>
            <person name="Nakamura Y."/>
            <person name="Berger F."/>
            <person name="Adam C."/>
            <person name="Aki S.S."/>
            <person name="Althoff F."/>
            <person name="Araki T."/>
            <person name="Arteaga-Vazquez M.A."/>
            <person name="Balasubrmanian S."/>
            <person name="Barry K."/>
            <person name="Bauer D."/>
            <person name="Boehm C.R."/>
            <person name="Briginshaw L."/>
            <person name="Caballero-Perez J."/>
            <person name="Catarino B."/>
            <person name="Chen F."/>
            <person name="Chiyoda S."/>
            <person name="Chovatia M."/>
            <person name="Davies K.M."/>
            <person name="Delmans M."/>
            <person name="Demura T."/>
            <person name="Dierschke T."/>
            <person name="Dolan L."/>
            <person name="Dorantes-Acosta A.E."/>
            <person name="Eklund D.M."/>
            <person name="Florent S.N."/>
            <person name="Flores-Sandoval E."/>
            <person name="Fujiyama A."/>
            <person name="Fukuzawa H."/>
            <person name="Galik B."/>
            <person name="Grimanelli D."/>
            <person name="Grimwood J."/>
            <person name="Grossniklaus U."/>
            <person name="Hamada T."/>
            <person name="Haseloff J."/>
            <person name="Hetherington A.J."/>
            <person name="Higo A."/>
            <person name="Hirakawa Y."/>
            <person name="Hundley H.N."/>
            <person name="Ikeda Y."/>
            <person name="Inoue K."/>
            <person name="Inoue S.I."/>
            <person name="Ishida S."/>
            <person name="Jia Q."/>
            <person name="Kakita M."/>
            <person name="Kanazawa T."/>
            <person name="Kawai Y."/>
            <person name="Kawashima T."/>
            <person name="Kennedy M."/>
            <person name="Kinose K."/>
            <person name="Kinoshita T."/>
            <person name="Kohara Y."/>
            <person name="Koide E."/>
            <person name="Komatsu K."/>
            <person name="Kopischke S."/>
            <person name="Kubo M."/>
            <person name="Kyozuka J."/>
            <person name="Lagercrantz U."/>
            <person name="Lin S.S."/>
            <person name="Lindquist E."/>
            <person name="Lipzen A.M."/>
            <person name="Lu C.W."/>
            <person name="De Luna E."/>
            <person name="Martienssen R.A."/>
            <person name="Minamino N."/>
            <person name="Mizutani M."/>
            <person name="Mizutani M."/>
            <person name="Mochizuki N."/>
            <person name="Monte I."/>
            <person name="Mosher R."/>
            <person name="Nagasaki H."/>
            <person name="Nakagami H."/>
            <person name="Naramoto S."/>
            <person name="Nishitani K."/>
            <person name="Ohtani M."/>
            <person name="Okamoto T."/>
            <person name="Okumura M."/>
            <person name="Phillips J."/>
            <person name="Pollak B."/>
            <person name="Reinders A."/>
            <person name="Rovekamp M."/>
            <person name="Sano R."/>
            <person name="Sawa S."/>
            <person name="Schmid M.W."/>
            <person name="Shirakawa M."/>
            <person name="Solano R."/>
            <person name="Spunde A."/>
            <person name="Suetsugu N."/>
            <person name="Sugano S."/>
            <person name="Sugiyama A."/>
            <person name="Sun R."/>
            <person name="Suzuki Y."/>
            <person name="Takenaka M."/>
            <person name="Takezawa D."/>
            <person name="Tomogane H."/>
            <person name="Tsuzuki M."/>
            <person name="Ueda T."/>
            <person name="Umeda M."/>
            <person name="Ward J.M."/>
            <person name="Watanabe Y."/>
            <person name="Yazaki K."/>
            <person name="Yokoyama R."/>
            <person name="Yoshitake Y."/>
            <person name="Yotsui I."/>
            <person name="Zachgo S."/>
            <person name="Schmutz J."/>
        </authorList>
    </citation>
    <scope>NUCLEOTIDE SEQUENCE [LARGE SCALE GENOMIC DNA]</scope>
    <source>
        <strain evidence="2">Tak-1</strain>
    </source>
</reference>
<dbReference type="Gramene" id="Mp2g08070.1">
    <property type="protein sequence ID" value="Mp2g08070.1.cds1"/>
    <property type="gene ID" value="Mp2g08070"/>
</dbReference>
<accession>A0A2R6XGP4</accession>
<sequence length="108" mass="12457">MLFIYDVKPDVWRYGNFAADSSSHTFFRCIGHKGKILAAASREASVERLPYCEIEIYLDPEFYFTFRMKTALPMHSLVDVLGSLTYKSKVQEKELIQKSIGAWEPVTK</sequence>